<sequence>MTGNMWVRQIHRWLSLAFTLAVIANIVALALQIQATWIGLLAFVPLIPLLATGLYMFALPHVSRRSGARQEA</sequence>
<dbReference type="EMBL" id="CP096255">
    <property type="protein sequence ID" value="UPT89466.1"/>
    <property type="molecule type" value="Genomic_DNA"/>
</dbReference>
<protein>
    <submittedName>
        <fullName evidence="1">Uncharacterized protein</fullName>
    </submittedName>
</protein>
<evidence type="ECO:0000313" key="2">
    <source>
        <dbReference type="Proteomes" id="UP000551709"/>
    </source>
</evidence>
<reference evidence="1" key="2">
    <citation type="submission" date="2022-04" db="EMBL/GenBank/DDBJ databases">
        <authorList>
            <person name="Bromfield E.S.P."/>
            <person name="Cloutier S."/>
        </authorList>
    </citation>
    <scope>NUCLEOTIDE SEQUENCE</scope>
    <source>
        <strain evidence="1">1S5</strain>
    </source>
</reference>
<dbReference type="RefSeq" id="WP_166102418.1">
    <property type="nucleotide sequence ID" value="NZ_CP096251.1"/>
</dbReference>
<accession>A0A8T5VNR3</accession>
<reference evidence="1" key="1">
    <citation type="journal article" date="2017" name="Syst. Appl. Microbiol.">
        <title>Soybeans inoculated with root zone soils of Canadian native legumes harbour diverse and novel Bradyrhizobium spp. that possess agricultural potential.</title>
        <authorList>
            <person name="Bromfield E.S.P."/>
            <person name="Cloutier S."/>
            <person name="Tambong J.T."/>
            <person name="Tran Thi T.V."/>
        </authorList>
    </citation>
    <scope>NUCLEOTIDE SEQUENCE</scope>
    <source>
        <strain evidence="1">1S5</strain>
    </source>
</reference>
<dbReference type="AlphaFoldDB" id="A0A8T5VNR3"/>
<evidence type="ECO:0000313" key="1">
    <source>
        <dbReference type="EMBL" id="UPT89466.1"/>
    </source>
</evidence>
<proteinExistence type="predicted"/>
<gene>
    <name evidence="1" type="ORF">HAP41_0000011125</name>
</gene>
<dbReference type="Proteomes" id="UP000551709">
    <property type="component" value="Chromosome"/>
</dbReference>
<name>A0A8T5VNR3_9BRAD</name>
<organism evidence="1 2">
    <name type="scientific">Bradyrhizobium barranii subsp. apii</name>
    <dbReference type="NCBI Taxonomy" id="2819348"/>
    <lineage>
        <taxon>Bacteria</taxon>
        <taxon>Pseudomonadati</taxon>
        <taxon>Pseudomonadota</taxon>
        <taxon>Alphaproteobacteria</taxon>
        <taxon>Hyphomicrobiales</taxon>
        <taxon>Nitrobacteraceae</taxon>
        <taxon>Bradyrhizobium</taxon>
        <taxon>Bradyrhizobium barranii</taxon>
    </lineage>
</organism>